<dbReference type="Proteomes" id="UP000235145">
    <property type="component" value="Unassembled WGS sequence"/>
</dbReference>
<dbReference type="EMBL" id="NBSK02000001">
    <property type="protein sequence ID" value="KAJ0227269.1"/>
    <property type="molecule type" value="Genomic_DNA"/>
</dbReference>
<evidence type="ECO:0000259" key="2">
    <source>
        <dbReference type="Pfam" id="PF26130"/>
    </source>
</evidence>
<evidence type="ECO:0000313" key="4">
    <source>
        <dbReference type="Proteomes" id="UP000235145"/>
    </source>
</evidence>
<dbReference type="InterPro" id="IPR004332">
    <property type="entry name" value="Transposase_MuDR"/>
</dbReference>
<dbReference type="AlphaFoldDB" id="A0A9R1XXG9"/>
<dbReference type="InterPro" id="IPR058594">
    <property type="entry name" value="PB1-like_dom_pln"/>
</dbReference>
<proteinExistence type="predicted"/>
<dbReference type="Pfam" id="PF26130">
    <property type="entry name" value="PB1-like"/>
    <property type="match status" value="1"/>
</dbReference>
<comment type="caution">
    <text evidence="3">The sequence shown here is derived from an EMBL/GenBank/DDBJ whole genome shotgun (WGS) entry which is preliminary data.</text>
</comment>
<accession>A0A9R1XXG9</accession>
<sequence>MATWFSIFPSPLPLNSFLLPKNPCFHFPPKFLSMAEFISIKLYFQGVFINKHFCYSDGIHHVFDDIDFAGMTHKEFIGFLERFTQEKFQKVYYCQSDLEIPEGLTLISNDLEYQDFIDVAYMCGVQLPVYIDHFGTHLQAFCDVASKEKDIKDNCYVMSNMSIEMDNGIDLTLIEFMSPHKSNMEGDNEDNNVPDVKGQPRLNEDLPWKKQLPILGMRFTNPKQLKFMLCNYVVANEFELYYEKNDSKRLLVKCCASECTFRLWASWMRDEQSFQIKSLINEHNCARNFKLGLIVMGFGHKTSYVLIQTLKLGSRFLYCTYFESNTLNPNSSIWKS</sequence>
<dbReference type="Pfam" id="PF03108">
    <property type="entry name" value="DBD_Tnp_Mut"/>
    <property type="match status" value="1"/>
</dbReference>
<reference evidence="3 4" key="1">
    <citation type="journal article" date="2017" name="Nat. Commun.">
        <title>Genome assembly with in vitro proximity ligation data and whole-genome triplication in lettuce.</title>
        <authorList>
            <person name="Reyes-Chin-Wo S."/>
            <person name="Wang Z."/>
            <person name="Yang X."/>
            <person name="Kozik A."/>
            <person name="Arikit S."/>
            <person name="Song C."/>
            <person name="Xia L."/>
            <person name="Froenicke L."/>
            <person name="Lavelle D.O."/>
            <person name="Truco M.J."/>
            <person name="Xia R."/>
            <person name="Zhu S."/>
            <person name="Xu C."/>
            <person name="Xu H."/>
            <person name="Xu X."/>
            <person name="Cox K."/>
            <person name="Korf I."/>
            <person name="Meyers B.C."/>
            <person name="Michelmore R.W."/>
        </authorList>
    </citation>
    <scope>NUCLEOTIDE SEQUENCE [LARGE SCALE GENOMIC DNA]</scope>
    <source>
        <strain evidence="4">cv. Salinas</strain>
        <tissue evidence="3">Seedlings</tissue>
    </source>
</reference>
<organism evidence="3 4">
    <name type="scientific">Lactuca sativa</name>
    <name type="common">Garden lettuce</name>
    <dbReference type="NCBI Taxonomy" id="4236"/>
    <lineage>
        <taxon>Eukaryota</taxon>
        <taxon>Viridiplantae</taxon>
        <taxon>Streptophyta</taxon>
        <taxon>Embryophyta</taxon>
        <taxon>Tracheophyta</taxon>
        <taxon>Spermatophyta</taxon>
        <taxon>Magnoliopsida</taxon>
        <taxon>eudicotyledons</taxon>
        <taxon>Gunneridae</taxon>
        <taxon>Pentapetalae</taxon>
        <taxon>asterids</taxon>
        <taxon>campanulids</taxon>
        <taxon>Asterales</taxon>
        <taxon>Asteraceae</taxon>
        <taxon>Cichorioideae</taxon>
        <taxon>Cichorieae</taxon>
        <taxon>Lactucinae</taxon>
        <taxon>Lactuca</taxon>
    </lineage>
</organism>
<evidence type="ECO:0008006" key="5">
    <source>
        <dbReference type="Google" id="ProtNLM"/>
    </source>
</evidence>
<protein>
    <recommendedName>
        <fullName evidence="5">Transposase MuDR plant domain-containing protein</fullName>
    </recommendedName>
</protein>
<dbReference type="PANTHER" id="PTHR31973:SF189">
    <property type="entry name" value="TRANSPOSASE, MUDR, PLANT, MULE TRANSPOSASE DOMAIN PROTEIN-RELATED"/>
    <property type="match status" value="1"/>
</dbReference>
<dbReference type="PANTHER" id="PTHR31973">
    <property type="entry name" value="POLYPROTEIN, PUTATIVE-RELATED"/>
    <property type="match status" value="1"/>
</dbReference>
<keyword evidence="4" id="KW-1185">Reference proteome</keyword>
<name>A0A9R1XXG9_LACSA</name>
<evidence type="ECO:0000259" key="1">
    <source>
        <dbReference type="Pfam" id="PF03108"/>
    </source>
</evidence>
<feature type="domain" description="Transposase MuDR plant" evidence="1">
    <location>
        <begin position="215"/>
        <end position="276"/>
    </location>
</feature>
<gene>
    <name evidence="3" type="ORF">LSAT_V11C100004300</name>
</gene>
<feature type="domain" description="PB1-like" evidence="2">
    <location>
        <begin position="34"/>
        <end position="133"/>
    </location>
</feature>
<evidence type="ECO:0000313" key="3">
    <source>
        <dbReference type="EMBL" id="KAJ0227269.1"/>
    </source>
</evidence>